<dbReference type="GO" id="GO:0009254">
    <property type="term" value="P:peptidoglycan turnover"/>
    <property type="evidence" value="ECO:0007669"/>
    <property type="project" value="TreeGrafter"/>
</dbReference>
<comment type="caution">
    <text evidence="5">The sequence shown here is derived from an EMBL/GenBank/DDBJ whole genome shotgun (WGS) entry which is preliminary data.</text>
</comment>
<dbReference type="HAMAP" id="MF_00068">
    <property type="entry name" value="MurQ"/>
    <property type="match status" value="1"/>
</dbReference>
<dbReference type="PANTHER" id="PTHR10088:SF4">
    <property type="entry name" value="GLUCOKINASE REGULATORY PROTEIN"/>
    <property type="match status" value="1"/>
</dbReference>
<dbReference type="NCBIfam" id="TIGR00274">
    <property type="entry name" value="N-acetylmuramic acid 6-phosphate etherase"/>
    <property type="match status" value="1"/>
</dbReference>
<dbReference type="Pfam" id="PF22645">
    <property type="entry name" value="GKRP_SIS_N"/>
    <property type="match status" value="1"/>
</dbReference>
<reference evidence="5 6" key="1">
    <citation type="submission" date="2018-07" db="EMBL/GenBank/DDBJ databases">
        <title>Genomic Encyclopedia of Type Strains, Phase IV (KMG-IV): sequencing the most valuable type-strain genomes for metagenomic binning, comparative biology and taxonomic classification.</title>
        <authorList>
            <person name="Goeker M."/>
        </authorList>
    </citation>
    <scope>NUCLEOTIDE SEQUENCE [LARGE SCALE GENOMIC DNA]</scope>
    <source>
        <strain evidence="5 6">DSM 25281</strain>
    </source>
</reference>
<feature type="domain" description="SIS" evidence="4">
    <location>
        <begin position="50"/>
        <end position="212"/>
    </location>
</feature>
<comment type="pathway">
    <text evidence="3">Amino-sugar metabolism; N-acetylmuramate degradation.</text>
</comment>
<dbReference type="Proteomes" id="UP000255326">
    <property type="component" value="Unassembled WGS sequence"/>
</dbReference>
<dbReference type="InterPro" id="IPR046348">
    <property type="entry name" value="SIS_dom_sf"/>
</dbReference>
<dbReference type="FunFam" id="3.40.50.10490:FF:000014">
    <property type="entry name" value="N-acetylmuramic acid 6-phosphate etherase"/>
    <property type="match status" value="1"/>
</dbReference>
<comment type="subunit">
    <text evidence="3">Homodimer.</text>
</comment>
<dbReference type="NCBIfam" id="NF003915">
    <property type="entry name" value="PRK05441.1"/>
    <property type="match status" value="1"/>
</dbReference>
<dbReference type="NCBIfam" id="NF009222">
    <property type="entry name" value="PRK12570.1"/>
    <property type="match status" value="1"/>
</dbReference>
<dbReference type="OrthoDB" id="9813395at2"/>
<feature type="active site" evidence="3">
    <location>
        <position position="109"/>
    </location>
</feature>
<comment type="function">
    <text evidence="3">Specifically catalyzes the cleavage of the D-lactyl ether substituent of MurNAc 6-phosphate, producing GlcNAc 6-phosphate and D-lactate.</text>
</comment>
<proteinExistence type="inferred from homology"/>
<dbReference type="InterPro" id="IPR005488">
    <property type="entry name" value="Etherase_MurQ"/>
</dbReference>
<dbReference type="GO" id="GO:0016835">
    <property type="term" value="F:carbon-oxygen lyase activity"/>
    <property type="evidence" value="ECO:0007669"/>
    <property type="project" value="UniProtKB-UniRule"/>
</dbReference>
<evidence type="ECO:0000313" key="5">
    <source>
        <dbReference type="EMBL" id="RDI36468.1"/>
    </source>
</evidence>
<organism evidence="5 6">
    <name type="scientific">Falsibacillus pallidus</name>
    <dbReference type="NCBI Taxonomy" id="493781"/>
    <lineage>
        <taxon>Bacteria</taxon>
        <taxon>Bacillati</taxon>
        <taxon>Bacillota</taxon>
        <taxon>Bacilli</taxon>
        <taxon>Bacillales</taxon>
        <taxon>Bacillaceae</taxon>
        <taxon>Falsibacillus</taxon>
    </lineage>
</organism>
<keyword evidence="1 3" id="KW-0456">Lyase</keyword>
<dbReference type="InterPro" id="IPR001347">
    <property type="entry name" value="SIS_dom"/>
</dbReference>
<dbReference type="UniPathway" id="UPA00342"/>
<dbReference type="GO" id="GO:0097367">
    <property type="term" value="F:carbohydrate derivative binding"/>
    <property type="evidence" value="ECO:0007669"/>
    <property type="project" value="InterPro"/>
</dbReference>
<dbReference type="PANTHER" id="PTHR10088">
    <property type="entry name" value="GLUCOKINASE REGULATORY PROTEIN"/>
    <property type="match status" value="1"/>
</dbReference>
<dbReference type="GO" id="GO:0046348">
    <property type="term" value="P:amino sugar catabolic process"/>
    <property type="evidence" value="ECO:0007669"/>
    <property type="project" value="InterPro"/>
</dbReference>
<evidence type="ECO:0000313" key="6">
    <source>
        <dbReference type="Proteomes" id="UP000255326"/>
    </source>
</evidence>
<dbReference type="PROSITE" id="PS51464">
    <property type="entry name" value="SIS"/>
    <property type="match status" value="1"/>
</dbReference>
<name>A0A370FYB2_9BACI</name>
<dbReference type="Gene3D" id="1.10.8.1080">
    <property type="match status" value="1"/>
</dbReference>
<dbReference type="GO" id="GO:0016803">
    <property type="term" value="F:ether hydrolase activity"/>
    <property type="evidence" value="ECO:0007669"/>
    <property type="project" value="TreeGrafter"/>
</dbReference>
<evidence type="ECO:0000256" key="1">
    <source>
        <dbReference type="ARBA" id="ARBA00023239"/>
    </source>
</evidence>
<protein>
    <recommendedName>
        <fullName evidence="3">N-acetylmuramic acid 6-phosphate etherase</fullName>
        <shortName evidence="3">MurNAc-6-P etherase</shortName>
        <ecNumber evidence="3">4.2.1.126</ecNumber>
    </recommendedName>
    <alternativeName>
        <fullName evidence="3">N-acetylmuramic acid 6-phosphate hydrolase</fullName>
    </alternativeName>
    <alternativeName>
        <fullName evidence="3">N-acetylmuramic acid 6-phosphate lyase</fullName>
    </alternativeName>
</protein>
<gene>
    <name evidence="3" type="primary">murQ</name>
    <name evidence="5" type="ORF">DFR59_1293</name>
</gene>
<evidence type="ECO:0000256" key="2">
    <source>
        <dbReference type="ARBA" id="ARBA00023277"/>
    </source>
</evidence>
<dbReference type="SUPFAM" id="SSF53697">
    <property type="entry name" value="SIS domain"/>
    <property type="match status" value="1"/>
</dbReference>
<accession>A0A370FYB2</accession>
<comment type="miscellaneous">
    <text evidence="3">A lyase-type mechanism (elimination/hydration) is suggested for the cleavage of the lactyl ether bond of MurNAc 6-phosphate, with the formation of an alpha,beta-unsaturated aldehyde intermediate with (E)-stereochemistry, followed by the syn addition of water to give product.</text>
</comment>
<comment type="similarity">
    <text evidence="3">Belongs to the GCKR-like family. MurNAc-6-P etherase subfamily.</text>
</comment>
<dbReference type="InterPro" id="IPR040190">
    <property type="entry name" value="MURQ/GCKR"/>
</dbReference>
<dbReference type="CDD" id="cd05007">
    <property type="entry name" value="SIS_Etherase"/>
    <property type="match status" value="1"/>
</dbReference>
<dbReference type="RefSeq" id="WP_114747365.1">
    <property type="nucleotide sequence ID" value="NZ_QQAY01000029.1"/>
</dbReference>
<sequence length="303" mass="32698">MVKESAKEYPQPLDTYSVKDILTLMNEEDKKVAHAVEKALPHIEMAVKSIVESMEKGGRLFYIGAGTSGRLGVLDASECPPTFGVDEELVTGIIAGGELAIRYPIENAEDDFQEGKRAIASRVGEKDVVVGIAASGTTPYVLGAMEKAAEIGAATIGISCLSNTKLSSMVQFPIEVNSGQEIVLGSSRLKAGTAQKMVLNMLSTAAMIKLGKVYNNLMVNVQSTNHKLRIRVFTIVKEITGADDSIVREAIEQAKGDARAAILMITYGINQKRAANALAENNGHFRKAMEWCVDNKEIHQAKE</sequence>
<dbReference type="EMBL" id="QQAY01000029">
    <property type="protein sequence ID" value="RDI36468.1"/>
    <property type="molecule type" value="Genomic_DNA"/>
</dbReference>
<keyword evidence="2 3" id="KW-0119">Carbohydrate metabolism</keyword>
<keyword evidence="6" id="KW-1185">Reference proteome</keyword>
<dbReference type="EC" id="4.2.1.126" evidence="3"/>
<evidence type="ECO:0000259" key="4">
    <source>
        <dbReference type="PROSITE" id="PS51464"/>
    </source>
</evidence>
<evidence type="ECO:0000256" key="3">
    <source>
        <dbReference type="HAMAP-Rule" id="MF_00068"/>
    </source>
</evidence>
<dbReference type="GO" id="GO:0097173">
    <property type="term" value="P:N-acetylmuramic acid catabolic process"/>
    <property type="evidence" value="ECO:0007669"/>
    <property type="project" value="UniProtKB-UniPathway"/>
</dbReference>
<dbReference type="AlphaFoldDB" id="A0A370FYB2"/>
<feature type="active site" description="Proton donor" evidence="3">
    <location>
        <position position="78"/>
    </location>
</feature>
<comment type="catalytic activity">
    <reaction evidence="3">
        <text>N-acetyl-D-muramate 6-phosphate + H2O = N-acetyl-D-glucosamine 6-phosphate + (R)-lactate</text>
        <dbReference type="Rhea" id="RHEA:26410"/>
        <dbReference type="ChEBI" id="CHEBI:15377"/>
        <dbReference type="ChEBI" id="CHEBI:16004"/>
        <dbReference type="ChEBI" id="CHEBI:57513"/>
        <dbReference type="ChEBI" id="CHEBI:58722"/>
        <dbReference type="EC" id="4.2.1.126"/>
    </reaction>
</comment>
<dbReference type="Gene3D" id="3.40.50.10490">
    <property type="entry name" value="Glucose-6-phosphate isomerase like protein, domain 1"/>
    <property type="match status" value="1"/>
</dbReference>